<evidence type="ECO:0000313" key="1">
    <source>
        <dbReference type="EMBL" id="CRL31145.1"/>
    </source>
</evidence>
<dbReference type="EMBL" id="HG793212">
    <property type="protein sequence ID" value="CRL31145.1"/>
    <property type="molecule type" value="Genomic_DNA"/>
</dbReference>
<protein>
    <submittedName>
        <fullName evidence="1">Str. FM013</fullName>
    </submittedName>
</protein>
<accession>A0A0G4PYA9</accession>
<evidence type="ECO:0000313" key="2">
    <source>
        <dbReference type="Proteomes" id="UP000053732"/>
    </source>
</evidence>
<gene>
    <name evidence="1" type="ORF">PCAMFM013_S081g000004</name>
</gene>
<keyword evidence="2" id="KW-1185">Reference proteome</keyword>
<dbReference type="Proteomes" id="UP000053732">
    <property type="component" value="Unassembled WGS sequence"/>
</dbReference>
<dbReference type="AlphaFoldDB" id="A0A0G4PYA9"/>
<name>A0A0G4PYA9_PENC3</name>
<organism evidence="1 2">
    <name type="scientific">Penicillium camemberti (strain FM 013)</name>
    <dbReference type="NCBI Taxonomy" id="1429867"/>
    <lineage>
        <taxon>Eukaryota</taxon>
        <taxon>Fungi</taxon>
        <taxon>Dikarya</taxon>
        <taxon>Ascomycota</taxon>
        <taxon>Pezizomycotina</taxon>
        <taxon>Eurotiomycetes</taxon>
        <taxon>Eurotiomycetidae</taxon>
        <taxon>Eurotiales</taxon>
        <taxon>Aspergillaceae</taxon>
        <taxon>Penicillium</taxon>
    </lineage>
</organism>
<reference evidence="1 2" key="1">
    <citation type="journal article" date="2014" name="Nat. Commun.">
        <title>Multiple recent horizontal transfers of a large genomic region in cheese making fungi.</title>
        <authorList>
            <person name="Cheeseman K."/>
            <person name="Ropars J."/>
            <person name="Renault P."/>
            <person name="Dupont J."/>
            <person name="Gouzy J."/>
            <person name="Branca A."/>
            <person name="Abraham A.L."/>
            <person name="Ceppi M."/>
            <person name="Conseiller E."/>
            <person name="Debuchy R."/>
            <person name="Malagnac F."/>
            <person name="Goarin A."/>
            <person name="Silar P."/>
            <person name="Lacoste S."/>
            <person name="Sallet E."/>
            <person name="Bensimon A."/>
            <person name="Giraud T."/>
            <person name="Brygoo Y."/>
        </authorList>
    </citation>
    <scope>NUCLEOTIDE SEQUENCE [LARGE SCALE GENOMIC DNA]</scope>
    <source>
        <strain evidence="2">FM 013</strain>
    </source>
</reference>
<proteinExistence type="predicted"/>
<sequence length="61" mass="6376">MDVSSFYAANFAIGYGRVAKATDEETAKSCSPCARALWSNVLGSIEIASTSGSVELQNRSG</sequence>